<accession>H7EKY5</accession>
<dbReference type="Pfam" id="PF00271">
    <property type="entry name" value="Helicase_C"/>
    <property type="match status" value="1"/>
</dbReference>
<feature type="domain" description="Helicase ATP-binding" evidence="2">
    <location>
        <begin position="377"/>
        <end position="534"/>
    </location>
</feature>
<dbReference type="InterPro" id="IPR049730">
    <property type="entry name" value="SNF2/RAD54-like_C"/>
</dbReference>
<dbReference type="CDD" id="cd18793">
    <property type="entry name" value="SF2_C_SNF"/>
    <property type="match status" value="1"/>
</dbReference>
<dbReference type="AlphaFoldDB" id="H7EKY5"/>
<keyword evidence="1" id="KW-0378">Hydrolase</keyword>
<dbReference type="SUPFAM" id="SSF52540">
    <property type="entry name" value="P-loop containing nucleoside triphosphate hydrolases"/>
    <property type="match status" value="2"/>
</dbReference>
<dbReference type="GO" id="GO:0005524">
    <property type="term" value="F:ATP binding"/>
    <property type="evidence" value="ECO:0007669"/>
    <property type="project" value="InterPro"/>
</dbReference>
<dbReference type="STRING" id="907348.TresaDRAFT_0999"/>
<keyword evidence="5" id="KW-1185">Reference proteome</keyword>
<dbReference type="SMART" id="SM00490">
    <property type="entry name" value="HELICc"/>
    <property type="match status" value="1"/>
</dbReference>
<dbReference type="InterPro" id="IPR001650">
    <property type="entry name" value="Helicase_C-like"/>
</dbReference>
<dbReference type="PANTHER" id="PTHR45629:SF7">
    <property type="entry name" value="DNA EXCISION REPAIR PROTEIN ERCC-6-RELATED"/>
    <property type="match status" value="1"/>
</dbReference>
<evidence type="ECO:0000313" key="4">
    <source>
        <dbReference type="EMBL" id="EIC01710.1"/>
    </source>
</evidence>
<dbReference type="InterPro" id="IPR000330">
    <property type="entry name" value="SNF2_N"/>
</dbReference>
<sequence length="812" mass="92768">MSLLFVNLKLIFSQKNGFLALEILSAESLALNSKKSLKNYSMQEIDVNNPIPVENCDSKEICNFLKENCYQITFNGFMISVAKFEEFFSKYKKCNFFFAKTKAGLVYFHELTQERGSRKAMAQSIVGNTTFTWTGDAVLHIENNGKKSKTVKIEKPIPHLSYSKTEHIYTLSFKYSSLSVNYADKAVSFSADDEIFVRDYVYETEIFDFLAKERFTKLAQCRMIYSGRKNPIELKSTLLSKGILLDTDENIIVPKITVSKSKGGGKWFEVDLSYELNGEIVDLASQINLFATNNEITVGDQTIIIPESIIQAREYLQSENGTLKIDKSHIFELLRIISDSGSDVSDYFSYADTNLKISDSVKKMAFPYQLDGIKWLKFLFLNKFGGCLADDMGLGKTFQVISFLGDSEVKKEMDKVLIVVPKSLLTNWTKEFEKFKSPYKVGIYHGADRKNFDFEKFDVVLTTYSTAYLDLQKLNEFVFSLAIFDEIQIVKNHKSITSDAMKQIKAKQKIGLSGTPMENGISELWNVMDILNPNVFMDHASFMRRYGNKNYAELKTILNLFILRRMKKDVLSQLPEKNEQIVYCDMDTDQRSLYTSINIAVKKLVVEMKIFDASLILKSLTLLRECCDHTLLLNEETNIKRIDESCKLDALKILVGNLVGSGHKILIFSSYTSMLKIIMDELKKDEATKDILFYLDGQTKDRQNLVNEFEAAEKGIFLISIKAGGVGLNLVSAQDVIIFDPWWNPFVEQQAIDRAYRIGQKNDVTVYKMVAANTIEEKIIEMQKNKQQDFNELINGVSTDKNFDLKDILKLL</sequence>
<dbReference type="GO" id="GO:0016787">
    <property type="term" value="F:hydrolase activity"/>
    <property type="evidence" value="ECO:0007669"/>
    <property type="project" value="UniProtKB-KW"/>
</dbReference>
<organism evidence="4 5">
    <name type="scientific">Treponema saccharophilum DSM 2985</name>
    <dbReference type="NCBI Taxonomy" id="907348"/>
    <lineage>
        <taxon>Bacteria</taxon>
        <taxon>Pseudomonadati</taxon>
        <taxon>Spirochaetota</taxon>
        <taxon>Spirochaetia</taxon>
        <taxon>Spirochaetales</taxon>
        <taxon>Treponemataceae</taxon>
        <taxon>Treponema</taxon>
    </lineage>
</organism>
<dbReference type="InterPro" id="IPR050496">
    <property type="entry name" value="SNF2_RAD54_helicase_repair"/>
</dbReference>
<dbReference type="EMBL" id="AGRW01000047">
    <property type="protein sequence ID" value="EIC01710.1"/>
    <property type="molecule type" value="Genomic_DNA"/>
</dbReference>
<proteinExistence type="predicted"/>
<gene>
    <name evidence="4" type="ORF">TresaDRAFT_0999</name>
</gene>
<dbReference type="InterPro" id="IPR014001">
    <property type="entry name" value="Helicase_ATP-bd"/>
</dbReference>
<dbReference type="Gene3D" id="3.40.50.10810">
    <property type="entry name" value="Tandem AAA-ATPase domain"/>
    <property type="match status" value="1"/>
</dbReference>
<dbReference type="Gene3D" id="3.40.50.300">
    <property type="entry name" value="P-loop containing nucleotide triphosphate hydrolases"/>
    <property type="match status" value="1"/>
</dbReference>
<dbReference type="PROSITE" id="PS51194">
    <property type="entry name" value="HELICASE_CTER"/>
    <property type="match status" value="1"/>
</dbReference>
<dbReference type="eggNOG" id="COG0553">
    <property type="taxonomic scope" value="Bacteria"/>
</dbReference>
<evidence type="ECO:0000256" key="1">
    <source>
        <dbReference type="ARBA" id="ARBA00022801"/>
    </source>
</evidence>
<comment type="caution">
    <text evidence="4">The sequence shown here is derived from an EMBL/GenBank/DDBJ whole genome shotgun (WGS) entry which is preliminary data.</text>
</comment>
<dbReference type="Proteomes" id="UP000003571">
    <property type="component" value="Unassembled WGS sequence"/>
</dbReference>
<dbReference type="PROSITE" id="PS51192">
    <property type="entry name" value="HELICASE_ATP_BIND_1"/>
    <property type="match status" value="1"/>
</dbReference>
<dbReference type="Pfam" id="PF00176">
    <property type="entry name" value="SNF2-rel_dom"/>
    <property type="match status" value="1"/>
</dbReference>
<name>H7EKY5_9SPIR</name>
<dbReference type="SMART" id="SM00487">
    <property type="entry name" value="DEXDc"/>
    <property type="match status" value="1"/>
</dbReference>
<evidence type="ECO:0000259" key="3">
    <source>
        <dbReference type="PROSITE" id="PS51194"/>
    </source>
</evidence>
<feature type="domain" description="Helicase C-terminal" evidence="3">
    <location>
        <begin position="647"/>
        <end position="798"/>
    </location>
</feature>
<evidence type="ECO:0000259" key="2">
    <source>
        <dbReference type="PROSITE" id="PS51192"/>
    </source>
</evidence>
<dbReference type="PANTHER" id="PTHR45629">
    <property type="entry name" value="SNF2/RAD54 FAMILY MEMBER"/>
    <property type="match status" value="1"/>
</dbReference>
<protein>
    <submittedName>
        <fullName evidence="4">SNF2-related protein</fullName>
    </submittedName>
</protein>
<reference evidence="4 5" key="1">
    <citation type="submission" date="2011-09" db="EMBL/GenBank/DDBJ databases">
        <title>The draft genome of Treponema saccharophilum DSM 2985.</title>
        <authorList>
            <consortium name="US DOE Joint Genome Institute (JGI-PGF)"/>
            <person name="Lucas S."/>
            <person name="Copeland A."/>
            <person name="Lapidus A."/>
            <person name="Glavina del Rio T."/>
            <person name="Dalin E."/>
            <person name="Tice H."/>
            <person name="Bruce D."/>
            <person name="Goodwin L."/>
            <person name="Pitluck S."/>
            <person name="Peters L."/>
            <person name="Kyrpides N."/>
            <person name="Mavromatis K."/>
            <person name="Ivanova N."/>
            <person name="Markowitz V."/>
            <person name="Cheng J.-F."/>
            <person name="Hugenholtz P."/>
            <person name="Woyke T."/>
            <person name="Wu D."/>
            <person name="Gronow S."/>
            <person name="Wellnitz S."/>
            <person name="Brambilla E."/>
            <person name="Klenk H.-P."/>
            <person name="Eisen J.A."/>
        </authorList>
    </citation>
    <scope>NUCLEOTIDE SEQUENCE [LARGE SCALE GENOMIC DNA]</scope>
    <source>
        <strain evidence="4 5">DSM 2985</strain>
    </source>
</reference>
<dbReference type="PATRIC" id="fig|907348.3.peg.1566"/>
<dbReference type="InterPro" id="IPR038718">
    <property type="entry name" value="SNF2-like_sf"/>
</dbReference>
<evidence type="ECO:0000313" key="5">
    <source>
        <dbReference type="Proteomes" id="UP000003571"/>
    </source>
</evidence>
<dbReference type="OrthoDB" id="9814088at2"/>
<dbReference type="InterPro" id="IPR027417">
    <property type="entry name" value="P-loop_NTPase"/>
</dbReference>